<keyword evidence="4" id="KW-0410">Iron transport</keyword>
<keyword evidence="17" id="KW-0675">Receptor</keyword>
<evidence type="ECO:0000256" key="3">
    <source>
        <dbReference type="ARBA" id="ARBA00022452"/>
    </source>
</evidence>
<evidence type="ECO:0000256" key="14">
    <source>
        <dbReference type="SAM" id="SignalP"/>
    </source>
</evidence>
<dbReference type="Gene3D" id="2.40.170.20">
    <property type="entry name" value="TonB-dependent receptor, beta-barrel domain"/>
    <property type="match status" value="1"/>
</dbReference>
<dbReference type="PROSITE" id="PS52016">
    <property type="entry name" value="TONB_DEPENDENT_REC_3"/>
    <property type="match status" value="1"/>
</dbReference>
<feature type="signal peptide" evidence="14">
    <location>
        <begin position="1"/>
        <end position="22"/>
    </location>
</feature>
<feature type="domain" description="TonB-dependent receptor plug" evidence="16">
    <location>
        <begin position="50"/>
        <end position="161"/>
    </location>
</feature>
<dbReference type="RefSeq" id="WP_154138085.1">
    <property type="nucleotide sequence ID" value="NZ_CP073239.1"/>
</dbReference>
<comment type="caution">
    <text evidence="17">The sequence shown here is derived from an EMBL/GenBank/DDBJ whole genome shotgun (WGS) entry which is preliminary data.</text>
</comment>
<keyword evidence="9 13" id="KW-0798">TonB box</keyword>
<comment type="similarity">
    <text evidence="12 13">Belongs to the TonB-dependent receptor family.</text>
</comment>
<dbReference type="InterPro" id="IPR000531">
    <property type="entry name" value="Beta-barrel_TonB"/>
</dbReference>
<dbReference type="PANTHER" id="PTHR32552">
    <property type="entry name" value="FERRICHROME IRON RECEPTOR-RELATED"/>
    <property type="match status" value="1"/>
</dbReference>
<dbReference type="AlphaFoldDB" id="A0AAP6HGC1"/>
<dbReference type="InterPro" id="IPR037066">
    <property type="entry name" value="Plug_dom_sf"/>
</dbReference>
<evidence type="ECO:0000256" key="1">
    <source>
        <dbReference type="ARBA" id="ARBA00004571"/>
    </source>
</evidence>
<evidence type="ECO:0000313" key="17">
    <source>
        <dbReference type="EMBL" id="MDY3513487.1"/>
    </source>
</evidence>
<dbReference type="InterPro" id="IPR036942">
    <property type="entry name" value="Beta-barrel_TonB_sf"/>
</dbReference>
<dbReference type="GO" id="GO:0009279">
    <property type="term" value="C:cell outer membrane"/>
    <property type="evidence" value="ECO:0007669"/>
    <property type="project" value="UniProtKB-SubCell"/>
</dbReference>
<keyword evidence="7" id="KW-0408">Iron</keyword>
<evidence type="ECO:0000256" key="4">
    <source>
        <dbReference type="ARBA" id="ARBA00022496"/>
    </source>
</evidence>
<comment type="subcellular location">
    <subcellularLocation>
        <location evidence="1 12">Cell outer membrane</location>
        <topology evidence="1 12">Multi-pass membrane protein</topology>
    </subcellularLocation>
</comment>
<dbReference type="Pfam" id="PF07715">
    <property type="entry name" value="Plug"/>
    <property type="match status" value="1"/>
</dbReference>
<evidence type="ECO:0000256" key="6">
    <source>
        <dbReference type="ARBA" id="ARBA00022729"/>
    </source>
</evidence>
<evidence type="ECO:0000256" key="11">
    <source>
        <dbReference type="ARBA" id="ARBA00023237"/>
    </source>
</evidence>
<dbReference type="InterPro" id="IPR012910">
    <property type="entry name" value="Plug_dom"/>
</dbReference>
<sequence length="798" mass="88781">MKRKSFLLLAGVATFYFNNTFAQTTQKDSVKVNNVEEVIITGSANPKKRIESSIAITTMKAKDIQQKAPQSTADILQYVPGFLAENSGGEVGNNLFARGIPSAGAYEYVQIQEDGLPIFEDGALQFANIDNFQRLDLTLQGVEAVRGGTASVFASGAPGGIVNFISKTGQNDTKGTLKLSTSTFGLFRTDFNIGGALVQDKLFFNAGGFYREDNGMRSPGFKANRGGQIKLNLTYKFDKGYARVYYKYLNDRAMFYQVTPFIKNGNGVKAYPGFDPNYGTFASMEMAQIRVPQYGGGFFETDLRNGVHPVSHAIGTELKYKLSDVVTVHNNMKFTSINQDYNAIFAPSWMGSIVSQNEYSDNLNIDRANAFFTYVNGGGVLDPNEKLKRADLWFIRKNMQNLANNLNFNIDLDKVKLNVGHYYSNWSSDHYWNWNSFLVTASDKPRLVNLQDTSTGTNYTYNGVSQITWLERQAGLTGNVNAFFANADIEINDKFNANVGVRYDINKYKGYRDNARFSSENLGVLPNSTADDKVTTVQGAPFTYWSYNLNKVGYTAALNYKINNKMAVYFRQSHGFRAPIEEAFYDNANKNLSLIKPTTVNQSELGYTGQISHNFALYGSAFLMNLKNIFYGDIVAGGKSEALLADVRNLGLELEAQYRYHNFSVSANATFQKPEYTKFASNASYVGNQARRIPKTFFSIRPSYDITKGLNVYARYSHYGTKYNDEGNTFVLKGFGVLDAGASYQIKNIRFALDATNITNNIGLTEGDGTFGNKKDGDIIFARSIVGALARFSITLDF</sequence>
<organism evidence="17 18">
    <name type="scientific">Riemerella anatipestifer</name>
    <name type="common">Moraxella anatipestifer</name>
    <dbReference type="NCBI Taxonomy" id="34085"/>
    <lineage>
        <taxon>Bacteria</taxon>
        <taxon>Pseudomonadati</taxon>
        <taxon>Bacteroidota</taxon>
        <taxon>Flavobacteriia</taxon>
        <taxon>Flavobacteriales</taxon>
        <taxon>Weeksellaceae</taxon>
        <taxon>Riemerella</taxon>
    </lineage>
</organism>
<keyword evidence="2 12" id="KW-0813">Transport</keyword>
<reference evidence="17" key="1">
    <citation type="submission" date="2023-01" db="EMBL/GenBank/DDBJ databases">
        <title>Genome-based studies on antimicrobial resistance profiles of Riemerella anatipestifer in China, 1994 to 2021.</title>
        <authorList>
            <person name="Yang Z."/>
            <person name="Zhu D."/>
        </authorList>
    </citation>
    <scope>NUCLEOTIDE SEQUENCE</scope>
    <source>
        <strain evidence="17">RCAD1218</strain>
    </source>
</reference>
<accession>A0AAP6HGC1</accession>
<keyword evidence="6 14" id="KW-0732">Signal</keyword>
<evidence type="ECO:0000256" key="9">
    <source>
        <dbReference type="ARBA" id="ARBA00023077"/>
    </source>
</evidence>
<proteinExistence type="inferred from homology"/>
<keyword evidence="3 12" id="KW-1134">Transmembrane beta strand</keyword>
<evidence type="ECO:0000256" key="5">
    <source>
        <dbReference type="ARBA" id="ARBA00022692"/>
    </source>
</evidence>
<evidence type="ECO:0000256" key="10">
    <source>
        <dbReference type="ARBA" id="ARBA00023136"/>
    </source>
</evidence>
<dbReference type="InterPro" id="IPR039426">
    <property type="entry name" value="TonB-dep_rcpt-like"/>
</dbReference>
<dbReference type="SUPFAM" id="SSF56935">
    <property type="entry name" value="Porins"/>
    <property type="match status" value="1"/>
</dbReference>
<gene>
    <name evidence="17" type="ORF">PG303_09710</name>
</gene>
<name>A0AAP6HGC1_RIEAN</name>
<keyword evidence="5 12" id="KW-0812">Transmembrane</keyword>
<evidence type="ECO:0000256" key="8">
    <source>
        <dbReference type="ARBA" id="ARBA00023065"/>
    </source>
</evidence>
<evidence type="ECO:0000256" key="2">
    <source>
        <dbReference type="ARBA" id="ARBA00022448"/>
    </source>
</evidence>
<keyword evidence="10 12" id="KW-0472">Membrane</keyword>
<evidence type="ECO:0000259" key="15">
    <source>
        <dbReference type="Pfam" id="PF00593"/>
    </source>
</evidence>
<feature type="domain" description="TonB-dependent receptor-like beta-barrel" evidence="15">
    <location>
        <begin position="298"/>
        <end position="758"/>
    </location>
</feature>
<dbReference type="GO" id="GO:0015344">
    <property type="term" value="F:siderophore uptake transmembrane transporter activity"/>
    <property type="evidence" value="ECO:0007669"/>
    <property type="project" value="TreeGrafter"/>
</dbReference>
<protein>
    <submittedName>
        <fullName evidence="17">TonB-dependent receptor</fullName>
    </submittedName>
</protein>
<dbReference type="Gene3D" id="2.170.130.10">
    <property type="entry name" value="TonB-dependent receptor, plug domain"/>
    <property type="match status" value="1"/>
</dbReference>
<dbReference type="Proteomes" id="UP001284033">
    <property type="component" value="Unassembled WGS sequence"/>
</dbReference>
<evidence type="ECO:0000256" key="7">
    <source>
        <dbReference type="ARBA" id="ARBA00023004"/>
    </source>
</evidence>
<feature type="chain" id="PRO_5042825076" evidence="14">
    <location>
        <begin position="23"/>
        <end position="798"/>
    </location>
</feature>
<dbReference type="EMBL" id="JAQZHK010000010">
    <property type="protein sequence ID" value="MDY3513487.1"/>
    <property type="molecule type" value="Genomic_DNA"/>
</dbReference>
<keyword evidence="11 12" id="KW-0998">Cell outer membrane</keyword>
<evidence type="ECO:0000259" key="16">
    <source>
        <dbReference type="Pfam" id="PF07715"/>
    </source>
</evidence>
<evidence type="ECO:0000256" key="12">
    <source>
        <dbReference type="PROSITE-ProRule" id="PRU01360"/>
    </source>
</evidence>
<dbReference type="Pfam" id="PF00593">
    <property type="entry name" value="TonB_dep_Rec_b-barrel"/>
    <property type="match status" value="1"/>
</dbReference>
<evidence type="ECO:0000256" key="13">
    <source>
        <dbReference type="RuleBase" id="RU003357"/>
    </source>
</evidence>
<keyword evidence="8" id="KW-0406">Ion transport</keyword>
<dbReference type="PANTHER" id="PTHR32552:SF89">
    <property type="entry name" value="CATECHOLATE SIDEROPHORE RECEPTOR FIU"/>
    <property type="match status" value="1"/>
</dbReference>
<evidence type="ECO:0000313" key="18">
    <source>
        <dbReference type="Proteomes" id="UP001284033"/>
    </source>
</evidence>